<evidence type="ECO:0000259" key="4">
    <source>
        <dbReference type="SMART" id="SM00939"/>
    </source>
</evidence>
<feature type="signal peptide" evidence="3">
    <location>
        <begin position="1"/>
        <end position="23"/>
    </location>
</feature>
<keyword evidence="1 5" id="KW-0378">Hydrolase</keyword>
<dbReference type="Proteomes" id="UP001273531">
    <property type="component" value="Unassembled WGS sequence"/>
</dbReference>
<keyword evidence="6" id="KW-1185">Reference proteome</keyword>
<dbReference type="Gene3D" id="3.40.50.1820">
    <property type="entry name" value="alpha/beta hydrolase"/>
    <property type="match status" value="1"/>
</dbReference>
<dbReference type="Gene3D" id="2.60.120.260">
    <property type="entry name" value="Galactose-binding domain-like"/>
    <property type="match status" value="1"/>
</dbReference>
<dbReference type="SUPFAM" id="SSF53474">
    <property type="entry name" value="alpha/beta-Hydrolases"/>
    <property type="match status" value="1"/>
</dbReference>
<gene>
    <name evidence="5" type="ORF">RZN05_08895</name>
</gene>
<accession>A0ABU3Y6Z4</accession>
<evidence type="ECO:0000256" key="2">
    <source>
        <dbReference type="SAM" id="MobiDB-lite"/>
    </source>
</evidence>
<feature type="region of interest" description="Disordered" evidence="2">
    <location>
        <begin position="547"/>
        <end position="577"/>
    </location>
</feature>
<dbReference type="SUPFAM" id="SSF49785">
    <property type="entry name" value="Galactose-binding domain-like"/>
    <property type="match status" value="1"/>
</dbReference>
<dbReference type="Pfam" id="PF02129">
    <property type="entry name" value="Peptidase_S15"/>
    <property type="match status" value="1"/>
</dbReference>
<protein>
    <submittedName>
        <fullName evidence="5">CocE/NonD family hydrolase</fullName>
    </submittedName>
</protein>
<organism evidence="5 6">
    <name type="scientific">Sphingomonas agrestis</name>
    <dbReference type="NCBI Taxonomy" id="3080540"/>
    <lineage>
        <taxon>Bacteria</taxon>
        <taxon>Pseudomonadati</taxon>
        <taxon>Pseudomonadota</taxon>
        <taxon>Alphaproteobacteria</taxon>
        <taxon>Sphingomonadales</taxon>
        <taxon>Sphingomonadaceae</taxon>
        <taxon>Sphingomonas</taxon>
    </lineage>
</organism>
<evidence type="ECO:0000256" key="3">
    <source>
        <dbReference type="SAM" id="SignalP"/>
    </source>
</evidence>
<reference evidence="5 6" key="1">
    <citation type="submission" date="2023-10" db="EMBL/GenBank/DDBJ databases">
        <title>Sphingomonas sp. HF-S4 16S ribosomal RNA gene Genome sequencing and assembly.</title>
        <authorList>
            <person name="Lee H."/>
        </authorList>
    </citation>
    <scope>NUCLEOTIDE SEQUENCE [LARGE SCALE GENOMIC DNA]</scope>
    <source>
        <strain evidence="5 6">HF-S4</strain>
    </source>
</reference>
<dbReference type="RefSeq" id="WP_317226260.1">
    <property type="nucleotide sequence ID" value="NZ_JAWJEJ010000001.1"/>
</dbReference>
<dbReference type="InterPro" id="IPR029058">
    <property type="entry name" value="AB_hydrolase_fold"/>
</dbReference>
<dbReference type="EMBL" id="JAWJEJ010000001">
    <property type="protein sequence ID" value="MDV3457097.1"/>
    <property type="molecule type" value="Genomic_DNA"/>
</dbReference>
<dbReference type="SMART" id="SM00939">
    <property type="entry name" value="PepX_C"/>
    <property type="match status" value="1"/>
</dbReference>
<evidence type="ECO:0000313" key="6">
    <source>
        <dbReference type="Proteomes" id="UP001273531"/>
    </source>
</evidence>
<dbReference type="GO" id="GO:0016787">
    <property type="term" value="F:hydrolase activity"/>
    <property type="evidence" value="ECO:0007669"/>
    <property type="project" value="UniProtKB-KW"/>
</dbReference>
<feature type="chain" id="PRO_5047494741" evidence="3">
    <location>
        <begin position="24"/>
        <end position="577"/>
    </location>
</feature>
<evidence type="ECO:0000313" key="5">
    <source>
        <dbReference type="EMBL" id="MDV3457097.1"/>
    </source>
</evidence>
<comment type="caution">
    <text evidence="5">The sequence shown here is derived from an EMBL/GenBank/DDBJ whole genome shotgun (WGS) entry which is preliminary data.</text>
</comment>
<dbReference type="InterPro" id="IPR008979">
    <property type="entry name" value="Galactose-bd-like_sf"/>
</dbReference>
<dbReference type="InterPro" id="IPR013736">
    <property type="entry name" value="Xaa-Pro_dipept_C"/>
</dbReference>
<feature type="compositionally biased region" description="Basic and acidic residues" evidence="2">
    <location>
        <begin position="547"/>
        <end position="556"/>
    </location>
</feature>
<dbReference type="Pfam" id="PF08530">
    <property type="entry name" value="PepX_C"/>
    <property type="match status" value="1"/>
</dbReference>
<sequence length="577" mass="62175">MLDRVVGLGTAALLLVGGSHAVAQEEATPDHVRQSRYVQVRDGTRLAVNIYRPASGGKAVAERRPTIFVFTPYRARFRDDKGKLVEAALSDGLALRSLLRAGYVVAVADIRGKGASFGHRRGFQDRTEARDGYDLIQWLARQPYSTGKVGMIGCSYLGGATFHTASTAPPALKAVFIGASDIDKYAFVRNGGITAQFNTRPDEPASVDLASIPVDADRTGAELRRAVAEHGRNTPMGPLWYGMPYRDSVSSFTGNAFWDEAGVYKYLPAIRNAGIATYFWGNWHDEPTAQTLFGAASLDGKFLAGPGDHCVPPPGFDFTGEVTRYFDHYLKGVDNGIEKAPRATYWVEGLDGAGRYVRSDQLPGIAARPLPWFLGDARGGVVRAGKDGSFGAAPGAEGRDAFTVDYDLPPADYFAFWPKPMGEHGLSYTSNALSAPMTLIGFPVARLTVTASDPDADLFVYLDQVQSDGKAEVIAFGRLKLAQRKPAQAPYANFGLPWQSGLSKDAMGLAPDEAAPVSIALTPVSRVVPAGARLRFTVAGADPRQRNLKDIRRDPAPRITVLRGGSDPSRIELPLVR</sequence>
<dbReference type="InterPro" id="IPR000383">
    <property type="entry name" value="Xaa-Pro-like_dom"/>
</dbReference>
<evidence type="ECO:0000256" key="1">
    <source>
        <dbReference type="ARBA" id="ARBA00022801"/>
    </source>
</evidence>
<dbReference type="NCBIfam" id="TIGR00976">
    <property type="entry name" value="CocE_NonD"/>
    <property type="match status" value="1"/>
</dbReference>
<dbReference type="Gene3D" id="1.10.3020.10">
    <property type="entry name" value="alpha-amino acid ester hydrolase ( Helical cap domain)"/>
    <property type="match status" value="1"/>
</dbReference>
<feature type="domain" description="Xaa-Pro dipeptidyl-peptidase C-terminal" evidence="4">
    <location>
        <begin position="323"/>
        <end position="572"/>
    </location>
</feature>
<name>A0ABU3Y6Z4_9SPHN</name>
<keyword evidence="3" id="KW-0732">Signal</keyword>
<proteinExistence type="predicted"/>
<dbReference type="InterPro" id="IPR005674">
    <property type="entry name" value="CocE/Ser_esterase"/>
</dbReference>